<comment type="catalytic activity">
    <reaction evidence="1">
        <text>ATP + protein L-histidine = ADP + protein N-phospho-L-histidine.</text>
        <dbReference type="EC" id="2.7.13.3"/>
    </reaction>
</comment>
<name>A0ABQ1Q3W2_9BACI</name>
<keyword evidence="8 15" id="KW-0418">Kinase</keyword>
<keyword evidence="10 13" id="KW-1133">Transmembrane helix</keyword>
<organism evidence="15 16">
    <name type="scientific">Pontibacillus salipaludis</name>
    <dbReference type="NCBI Taxonomy" id="1697394"/>
    <lineage>
        <taxon>Bacteria</taxon>
        <taxon>Bacillati</taxon>
        <taxon>Bacillota</taxon>
        <taxon>Bacilli</taxon>
        <taxon>Bacillales</taxon>
        <taxon>Bacillaceae</taxon>
        <taxon>Pontibacillus</taxon>
    </lineage>
</organism>
<sequence>MSIHAFLREKVVFLSTNALLHTLFMIFLAKVQVSAWMIFVVGLAWFIPLLLSYLLEFLKKKRYYSELVEAQAALDKKYLLPELTESPGFLEGRIVQDVIEDAYKQMHEHVNFYKREEEEYQDYIEMWVHEIKTPIASAKLMIHNGKFDEGVLEELDKTERFVEQVLYFARSRYVSEDYMIREFPIKEAVHKVAKRNAKAFIYNRIKLEVGDMNDVVYSDMKWVEFILNQIVINAIKYSKEDQPYLKVYTTIQENSVVLSLEDNGIGISEKDVSRVFDKGFTGENGRNYSKSTGMGLYLCKRLADKLNLGIKLESKQNQGTTVHVIFPKSKVFLMES</sequence>
<dbReference type="Pfam" id="PF02518">
    <property type="entry name" value="HATPase_c"/>
    <property type="match status" value="1"/>
</dbReference>
<dbReference type="Gene3D" id="3.30.565.10">
    <property type="entry name" value="Histidine kinase-like ATPase, C-terminal domain"/>
    <property type="match status" value="1"/>
</dbReference>
<reference evidence="16" key="1">
    <citation type="journal article" date="2019" name="Int. J. Syst. Evol. Microbiol.">
        <title>The Global Catalogue of Microorganisms (GCM) 10K type strain sequencing project: providing services to taxonomists for standard genome sequencing and annotation.</title>
        <authorList>
            <consortium name="The Broad Institute Genomics Platform"/>
            <consortium name="The Broad Institute Genome Sequencing Center for Infectious Disease"/>
            <person name="Wu L."/>
            <person name="Ma J."/>
        </authorList>
    </citation>
    <scope>NUCLEOTIDE SEQUENCE [LARGE SCALE GENOMIC DNA]</scope>
    <source>
        <strain evidence="16">CGMCC 1.15353</strain>
    </source>
</reference>
<evidence type="ECO:0000256" key="2">
    <source>
        <dbReference type="ARBA" id="ARBA00004651"/>
    </source>
</evidence>
<dbReference type="PRINTS" id="PR00344">
    <property type="entry name" value="BCTRLSENSOR"/>
</dbReference>
<dbReference type="SMART" id="SM00387">
    <property type="entry name" value="HATPase_c"/>
    <property type="match status" value="1"/>
</dbReference>
<keyword evidence="7" id="KW-0547">Nucleotide-binding</keyword>
<evidence type="ECO:0000313" key="16">
    <source>
        <dbReference type="Proteomes" id="UP000642571"/>
    </source>
</evidence>
<evidence type="ECO:0000256" key="11">
    <source>
        <dbReference type="ARBA" id="ARBA00023012"/>
    </source>
</evidence>
<keyword evidence="4" id="KW-1003">Cell membrane</keyword>
<dbReference type="EC" id="2.7.13.3" evidence="3"/>
<comment type="caution">
    <text evidence="15">The sequence shown here is derived from an EMBL/GenBank/DDBJ whole genome shotgun (WGS) entry which is preliminary data.</text>
</comment>
<evidence type="ECO:0000313" key="15">
    <source>
        <dbReference type="EMBL" id="GGD12536.1"/>
    </source>
</evidence>
<proteinExistence type="predicted"/>
<keyword evidence="5" id="KW-0808">Transferase</keyword>
<dbReference type="InterPro" id="IPR004358">
    <property type="entry name" value="Sig_transdc_His_kin-like_C"/>
</dbReference>
<evidence type="ECO:0000256" key="7">
    <source>
        <dbReference type="ARBA" id="ARBA00022741"/>
    </source>
</evidence>
<feature type="domain" description="Histidine kinase" evidence="14">
    <location>
        <begin position="126"/>
        <end position="330"/>
    </location>
</feature>
<keyword evidence="12 13" id="KW-0472">Membrane</keyword>
<dbReference type="InterPro" id="IPR003594">
    <property type="entry name" value="HATPase_dom"/>
</dbReference>
<evidence type="ECO:0000256" key="4">
    <source>
        <dbReference type="ARBA" id="ARBA00022475"/>
    </source>
</evidence>
<evidence type="ECO:0000256" key="5">
    <source>
        <dbReference type="ARBA" id="ARBA00022679"/>
    </source>
</evidence>
<dbReference type="InterPro" id="IPR036890">
    <property type="entry name" value="HATPase_C_sf"/>
</dbReference>
<dbReference type="GO" id="GO:0016301">
    <property type="term" value="F:kinase activity"/>
    <property type="evidence" value="ECO:0007669"/>
    <property type="project" value="UniProtKB-KW"/>
</dbReference>
<gene>
    <name evidence="15" type="ORF">GCM10011389_20120</name>
</gene>
<dbReference type="PANTHER" id="PTHR45453:SF2">
    <property type="entry name" value="HISTIDINE KINASE"/>
    <property type="match status" value="1"/>
</dbReference>
<evidence type="ECO:0000256" key="3">
    <source>
        <dbReference type="ARBA" id="ARBA00012438"/>
    </source>
</evidence>
<evidence type="ECO:0000259" key="14">
    <source>
        <dbReference type="PROSITE" id="PS50109"/>
    </source>
</evidence>
<evidence type="ECO:0000256" key="9">
    <source>
        <dbReference type="ARBA" id="ARBA00022840"/>
    </source>
</evidence>
<dbReference type="RefSeq" id="WP_188653329.1">
    <property type="nucleotide sequence ID" value="NZ_BMIN01000007.1"/>
</dbReference>
<feature type="transmembrane region" description="Helical" evidence="13">
    <location>
        <begin position="35"/>
        <end position="55"/>
    </location>
</feature>
<dbReference type="InterPro" id="IPR050351">
    <property type="entry name" value="BphY/WalK/GraS-like"/>
</dbReference>
<dbReference type="InterPro" id="IPR005467">
    <property type="entry name" value="His_kinase_dom"/>
</dbReference>
<evidence type="ECO:0000256" key="10">
    <source>
        <dbReference type="ARBA" id="ARBA00022989"/>
    </source>
</evidence>
<evidence type="ECO:0000256" key="8">
    <source>
        <dbReference type="ARBA" id="ARBA00022777"/>
    </source>
</evidence>
<protein>
    <recommendedName>
        <fullName evidence="3">histidine kinase</fullName>
        <ecNumber evidence="3">2.7.13.3</ecNumber>
    </recommendedName>
</protein>
<comment type="subcellular location">
    <subcellularLocation>
        <location evidence="2">Cell membrane</location>
        <topology evidence="2">Multi-pass membrane protein</topology>
    </subcellularLocation>
</comment>
<dbReference type="PROSITE" id="PS50109">
    <property type="entry name" value="HIS_KIN"/>
    <property type="match status" value="1"/>
</dbReference>
<keyword evidence="9" id="KW-0067">ATP-binding</keyword>
<feature type="transmembrane region" description="Helical" evidence="13">
    <location>
        <begin position="12"/>
        <end position="29"/>
    </location>
</feature>
<evidence type="ECO:0000256" key="12">
    <source>
        <dbReference type="ARBA" id="ARBA00023136"/>
    </source>
</evidence>
<evidence type="ECO:0000256" key="6">
    <source>
        <dbReference type="ARBA" id="ARBA00022692"/>
    </source>
</evidence>
<accession>A0ABQ1Q3W2</accession>
<dbReference type="PANTHER" id="PTHR45453">
    <property type="entry name" value="PHOSPHATE REGULON SENSOR PROTEIN PHOR"/>
    <property type="match status" value="1"/>
</dbReference>
<keyword evidence="11" id="KW-0902">Two-component regulatory system</keyword>
<keyword evidence="6 13" id="KW-0812">Transmembrane</keyword>
<evidence type="ECO:0000256" key="13">
    <source>
        <dbReference type="SAM" id="Phobius"/>
    </source>
</evidence>
<keyword evidence="16" id="KW-1185">Reference proteome</keyword>
<dbReference type="SUPFAM" id="SSF55874">
    <property type="entry name" value="ATPase domain of HSP90 chaperone/DNA topoisomerase II/histidine kinase"/>
    <property type="match status" value="1"/>
</dbReference>
<dbReference type="EMBL" id="BMIN01000007">
    <property type="protein sequence ID" value="GGD12536.1"/>
    <property type="molecule type" value="Genomic_DNA"/>
</dbReference>
<dbReference type="Proteomes" id="UP000642571">
    <property type="component" value="Unassembled WGS sequence"/>
</dbReference>
<evidence type="ECO:0000256" key="1">
    <source>
        <dbReference type="ARBA" id="ARBA00000085"/>
    </source>
</evidence>